<evidence type="ECO:0000313" key="2">
    <source>
        <dbReference type="Proteomes" id="UP000005467"/>
    </source>
</evidence>
<proteinExistence type="predicted"/>
<dbReference type="Proteomes" id="UP000005467">
    <property type="component" value="Unassembled WGS sequence"/>
</dbReference>
<dbReference type="EMBL" id="AEVG01000133">
    <property type="protein sequence ID" value="EFX90908.1"/>
    <property type="molecule type" value="Genomic_DNA"/>
</dbReference>
<evidence type="ECO:0000313" key="1">
    <source>
        <dbReference type="EMBL" id="EFX90908.1"/>
    </source>
</evidence>
<comment type="caution">
    <text evidence="1">The sequence shown here is derived from an EMBL/GenBank/DDBJ whole genome shotgun (WGS) entry which is preliminary data.</text>
</comment>
<keyword evidence="2" id="KW-1185">Reference proteome</keyword>
<gene>
    <name evidence="1" type="ORF">HMPREF0027_2069</name>
</gene>
<name>E8KJQ2_9PAST</name>
<sequence>MNKIRFYDDQLAKTSVFNDWIILAGQDAHKAYYRWNNAMSRSEAGKGERWALIRDSFRLGNDMIPCLLDSKDLGQLDRLLLAPAAQRFIKIFQVGERPTLAKDKDDFRTRVLMNLAEHCPNLTAVEWLDEGFNMENLTSEYQRIKNGQHATAELLEQRTLNP</sequence>
<accession>E8KJQ2</accession>
<organism evidence="1 2">
    <name type="scientific">Actinobacillus ureae ATCC 25976</name>
    <dbReference type="NCBI Taxonomy" id="887324"/>
    <lineage>
        <taxon>Bacteria</taxon>
        <taxon>Pseudomonadati</taxon>
        <taxon>Pseudomonadota</taxon>
        <taxon>Gammaproteobacteria</taxon>
        <taxon>Pasteurellales</taxon>
        <taxon>Pasteurellaceae</taxon>
        <taxon>Actinobacillus</taxon>
    </lineage>
</organism>
<protein>
    <submittedName>
        <fullName evidence="1">Uncharacterized protein</fullName>
    </submittedName>
</protein>
<dbReference type="HOGENOM" id="CLU_1631856_0_0_6"/>
<dbReference type="RefSeq" id="WP_005624598.1">
    <property type="nucleotide sequence ID" value="NZ_GL831081.1"/>
</dbReference>
<reference evidence="1 2" key="1">
    <citation type="submission" date="2011-01" db="EMBL/GenBank/DDBJ databases">
        <authorList>
            <person name="Muzny D."/>
            <person name="Qin X."/>
            <person name="Deng J."/>
            <person name="Jiang H."/>
            <person name="Liu Y."/>
            <person name="Qu J."/>
            <person name="Song X.-Z."/>
            <person name="Zhang L."/>
            <person name="Thornton R."/>
            <person name="Coyle M."/>
            <person name="Francisco L."/>
            <person name="Jackson L."/>
            <person name="Javaid M."/>
            <person name="Korchina V."/>
            <person name="Kovar C."/>
            <person name="Mata R."/>
            <person name="Mathew T."/>
            <person name="Ngo R."/>
            <person name="Nguyen L."/>
            <person name="Nguyen N."/>
            <person name="Okwuonu G."/>
            <person name="Ongeri F."/>
            <person name="Pham C."/>
            <person name="Simmons D."/>
            <person name="Wilczek-Boney K."/>
            <person name="Hale W."/>
            <person name="Jakkamsetti A."/>
            <person name="Pham P."/>
            <person name="Ruth R."/>
            <person name="San Lucas F."/>
            <person name="Warren J."/>
            <person name="Zhang J."/>
            <person name="Zhao Z."/>
            <person name="Zhou C."/>
            <person name="Zhu D."/>
            <person name="Lee S."/>
            <person name="Bess C."/>
            <person name="Blankenburg K."/>
            <person name="Forbes L."/>
            <person name="Fu Q."/>
            <person name="Gubbala S."/>
            <person name="Hirani K."/>
            <person name="Jayaseelan J.C."/>
            <person name="Lara F."/>
            <person name="Munidasa M."/>
            <person name="Palculict T."/>
            <person name="Patil S."/>
            <person name="Pu L.-L."/>
            <person name="Saada N."/>
            <person name="Tang L."/>
            <person name="Weissenberger G."/>
            <person name="Zhu Y."/>
            <person name="Hemphill L."/>
            <person name="Shang Y."/>
            <person name="Youmans B."/>
            <person name="Ayvaz T."/>
            <person name="Ross M."/>
            <person name="Santibanez J."/>
            <person name="Aqrawi P."/>
            <person name="Gross S."/>
            <person name="Joshi V."/>
            <person name="Fowler G."/>
            <person name="Nazareth L."/>
            <person name="Reid J."/>
            <person name="Worley K."/>
            <person name="Petrosino J."/>
            <person name="Highlander S."/>
            <person name="Gibbs R."/>
        </authorList>
    </citation>
    <scope>NUCLEOTIDE SEQUENCE [LARGE SCALE GENOMIC DNA]</scope>
    <source>
        <strain evidence="1 2">ATCC 25976</strain>
    </source>
</reference>
<dbReference type="AlphaFoldDB" id="E8KJQ2"/>